<dbReference type="PROSITE" id="PS00292">
    <property type="entry name" value="CYCLINS"/>
    <property type="match status" value="1"/>
</dbReference>
<protein>
    <submittedName>
        <fullName evidence="11">Uncharacterized protein</fullName>
    </submittedName>
</protein>
<dbReference type="PhylomeDB" id="T1J295"/>
<evidence type="ECO:0000313" key="11">
    <source>
        <dbReference type="EnsemblMetazoa" id="SMAR007677-PA"/>
    </source>
</evidence>
<evidence type="ECO:0000256" key="6">
    <source>
        <dbReference type="ARBA" id="ARBA00023242"/>
    </source>
</evidence>
<evidence type="ECO:0000256" key="2">
    <source>
        <dbReference type="ARBA" id="ARBA00007143"/>
    </source>
</evidence>
<dbReference type="AlphaFoldDB" id="T1J295"/>
<dbReference type="InterPro" id="IPR048258">
    <property type="entry name" value="Cyclins_cyclin-box"/>
</dbReference>
<evidence type="ECO:0000256" key="1">
    <source>
        <dbReference type="ARBA" id="ARBA00004123"/>
    </source>
</evidence>
<evidence type="ECO:0000313" key="12">
    <source>
        <dbReference type="Proteomes" id="UP000014500"/>
    </source>
</evidence>
<dbReference type="InterPro" id="IPR006671">
    <property type="entry name" value="Cyclin_N"/>
</dbReference>
<name>T1J295_STRMM</name>
<keyword evidence="5 8" id="KW-0195">Cyclin</keyword>
<dbReference type="CDD" id="cd20519">
    <property type="entry name" value="CYCLIN_CCNE_rpt1"/>
    <property type="match status" value="1"/>
</dbReference>
<evidence type="ECO:0000256" key="4">
    <source>
        <dbReference type="ARBA" id="ARBA00022618"/>
    </source>
</evidence>
<dbReference type="PANTHER" id="PTHR10177">
    <property type="entry name" value="CYCLINS"/>
    <property type="match status" value="1"/>
</dbReference>
<dbReference type="InterPro" id="IPR013763">
    <property type="entry name" value="Cyclin-like_dom"/>
</dbReference>
<reference evidence="11" key="2">
    <citation type="submission" date="2015-02" db="UniProtKB">
        <authorList>
            <consortium name="EnsemblMetazoa"/>
        </authorList>
    </citation>
    <scope>IDENTIFICATION</scope>
</reference>
<dbReference type="FunFam" id="1.10.472.10:FF:000024">
    <property type="entry name" value="G1/S-specific cyclin-E1"/>
    <property type="match status" value="1"/>
</dbReference>
<accession>T1J295</accession>
<dbReference type="Proteomes" id="UP000014500">
    <property type="component" value="Unassembled WGS sequence"/>
</dbReference>
<dbReference type="HOGENOM" id="CLU_020695_8_0_1"/>
<organism evidence="11 12">
    <name type="scientific">Strigamia maritima</name>
    <name type="common">European centipede</name>
    <name type="synonym">Geophilus maritimus</name>
    <dbReference type="NCBI Taxonomy" id="126957"/>
    <lineage>
        <taxon>Eukaryota</taxon>
        <taxon>Metazoa</taxon>
        <taxon>Ecdysozoa</taxon>
        <taxon>Arthropoda</taxon>
        <taxon>Myriapoda</taxon>
        <taxon>Chilopoda</taxon>
        <taxon>Pleurostigmophora</taxon>
        <taxon>Geophilomorpha</taxon>
        <taxon>Linotaeniidae</taxon>
        <taxon>Strigamia</taxon>
    </lineage>
</organism>
<feature type="domain" description="Cyclin-like" evidence="9">
    <location>
        <begin position="135"/>
        <end position="220"/>
    </location>
</feature>
<evidence type="ECO:0000259" key="9">
    <source>
        <dbReference type="SMART" id="SM00385"/>
    </source>
</evidence>
<evidence type="ECO:0000256" key="5">
    <source>
        <dbReference type="ARBA" id="ARBA00023127"/>
    </source>
</evidence>
<dbReference type="SMART" id="SM00385">
    <property type="entry name" value="CYCLIN"/>
    <property type="match status" value="1"/>
</dbReference>
<keyword evidence="3" id="KW-0597">Phosphoprotein</keyword>
<evidence type="ECO:0000259" key="10">
    <source>
        <dbReference type="SMART" id="SM01332"/>
    </source>
</evidence>
<keyword evidence="4" id="KW-0132">Cell division</keyword>
<keyword evidence="6" id="KW-0539">Nucleus</keyword>
<dbReference type="InterPro" id="IPR039361">
    <property type="entry name" value="Cyclin"/>
</dbReference>
<evidence type="ECO:0000256" key="7">
    <source>
        <dbReference type="ARBA" id="ARBA00023306"/>
    </source>
</evidence>
<dbReference type="Gene3D" id="1.10.472.10">
    <property type="entry name" value="Cyclin-like"/>
    <property type="match status" value="2"/>
</dbReference>
<dbReference type="GO" id="GO:0005634">
    <property type="term" value="C:nucleus"/>
    <property type="evidence" value="ECO:0007669"/>
    <property type="project" value="UniProtKB-SubCell"/>
</dbReference>
<feature type="domain" description="Cyclin C-terminal" evidence="10">
    <location>
        <begin position="229"/>
        <end position="355"/>
    </location>
</feature>
<reference evidence="12" key="1">
    <citation type="submission" date="2011-05" db="EMBL/GenBank/DDBJ databases">
        <authorList>
            <person name="Richards S.R."/>
            <person name="Qu J."/>
            <person name="Jiang H."/>
            <person name="Jhangiani S.N."/>
            <person name="Agravi P."/>
            <person name="Goodspeed R."/>
            <person name="Gross S."/>
            <person name="Mandapat C."/>
            <person name="Jackson L."/>
            <person name="Mathew T."/>
            <person name="Pu L."/>
            <person name="Thornton R."/>
            <person name="Saada N."/>
            <person name="Wilczek-Boney K.B."/>
            <person name="Lee S."/>
            <person name="Kovar C."/>
            <person name="Wu Y."/>
            <person name="Scherer S.E."/>
            <person name="Worley K.C."/>
            <person name="Muzny D.M."/>
            <person name="Gibbs R."/>
        </authorList>
    </citation>
    <scope>NUCLEOTIDE SEQUENCE</scope>
    <source>
        <strain evidence="12">Brora</strain>
    </source>
</reference>
<evidence type="ECO:0000256" key="3">
    <source>
        <dbReference type="ARBA" id="ARBA00022553"/>
    </source>
</evidence>
<dbReference type="GO" id="GO:0051301">
    <property type="term" value="P:cell division"/>
    <property type="evidence" value="ECO:0007669"/>
    <property type="project" value="UniProtKB-KW"/>
</dbReference>
<comment type="subcellular location">
    <subcellularLocation>
        <location evidence="1">Nucleus</location>
    </subcellularLocation>
</comment>
<proteinExistence type="inferred from homology"/>
<dbReference type="STRING" id="126957.T1J295"/>
<dbReference type="Pfam" id="PF00134">
    <property type="entry name" value="Cyclin_N"/>
    <property type="match status" value="1"/>
</dbReference>
<keyword evidence="7" id="KW-0131">Cell cycle</keyword>
<dbReference type="Pfam" id="PF02984">
    <property type="entry name" value="Cyclin_C"/>
    <property type="match status" value="1"/>
</dbReference>
<dbReference type="InterPro" id="IPR036915">
    <property type="entry name" value="Cyclin-like_sf"/>
</dbReference>
<dbReference type="OMA" id="WPPTISG"/>
<dbReference type="SUPFAM" id="SSF47954">
    <property type="entry name" value="Cyclin-like"/>
    <property type="match status" value="2"/>
</dbReference>
<sequence length="401" mass="45946">MVAGGPAGPCARLQIKRNGRTPAILNRKRKHDFNEELEFDISAATESTEKMTVDDNIFSPENTTTMKTTWSRFRALTTLPMLPVTKSSPLPNLTWADSHEVWDLMIKKDMKYKRDSNVLRQHPSIEAGMRSILLDWLIEVCEVYRLHRDTYYLCLDFIDRFLATQFNLPKSQLQLVGITALFLAAKIEEIYPPKLSEFAYVTDGACTENEILEKELIILRALNWDLSPVTVQGWINTFLQISNLKNIKDVSTNFVIPQYSGYTIVQISQLVDLCMLDIGNLSFAYSIIAASALYHVTSKDLTFRVSGYKWADIHECVQWMSPFAATTREHGPAQPKYFEQISDYDMHNIQTHTADLTIHLQDAQARLSCVYTKDNPDFMTPHKSYDKNCLDVTDDEDDDIF</sequence>
<dbReference type="GO" id="GO:0000278">
    <property type="term" value="P:mitotic cell cycle"/>
    <property type="evidence" value="ECO:0007669"/>
    <property type="project" value="UniProtKB-ARBA"/>
</dbReference>
<dbReference type="EnsemblMetazoa" id="SMAR007677-RA">
    <property type="protein sequence ID" value="SMAR007677-PA"/>
    <property type="gene ID" value="SMAR007677"/>
</dbReference>
<evidence type="ECO:0000256" key="8">
    <source>
        <dbReference type="RuleBase" id="RU000383"/>
    </source>
</evidence>
<dbReference type="InterPro" id="IPR004367">
    <property type="entry name" value="Cyclin_C-dom"/>
</dbReference>
<keyword evidence="12" id="KW-1185">Reference proteome</keyword>
<dbReference type="SMART" id="SM01332">
    <property type="entry name" value="Cyclin_C"/>
    <property type="match status" value="1"/>
</dbReference>
<comment type="similarity">
    <text evidence="2">Belongs to the cyclin family. Cyclin E subfamily.</text>
</comment>
<dbReference type="EMBL" id="JH431796">
    <property type="status" value="NOT_ANNOTATED_CDS"/>
    <property type="molecule type" value="Genomic_DNA"/>
</dbReference>
<dbReference type="eggNOG" id="KOG0655">
    <property type="taxonomic scope" value="Eukaryota"/>
</dbReference>